<dbReference type="AlphaFoldDB" id="A0A4V2XAV0"/>
<proteinExistence type="predicted"/>
<evidence type="ECO:0000313" key="3">
    <source>
        <dbReference type="Proteomes" id="UP000295706"/>
    </source>
</evidence>
<name>A0A4V2XAV0_9BACT</name>
<dbReference type="RefSeq" id="WP_132113830.1">
    <property type="nucleotide sequence ID" value="NZ_SMJU01000001.1"/>
</dbReference>
<organism evidence="2 3">
    <name type="scientific">Arundinibacter roseus</name>
    <dbReference type="NCBI Taxonomy" id="2070510"/>
    <lineage>
        <taxon>Bacteria</taxon>
        <taxon>Pseudomonadati</taxon>
        <taxon>Bacteroidota</taxon>
        <taxon>Cytophagia</taxon>
        <taxon>Cytophagales</taxon>
        <taxon>Spirosomataceae</taxon>
        <taxon>Arundinibacter</taxon>
    </lineage>
</organism>
<sequence length="187" mass="22309">MEKLHIEYLKTDSIEEEFEIENFWINIRKEIYSIHEDDSLVYFNIRRGHASAYLGEYAGIFFQVLITILPLLEPTLFLWKKINDHIKIKREEGKIIRVLNLSLLENLCKYDLIINKKVKNAELIKSEKLIDKNIIGDDLDIDFPYEETLNKVNCAKIEFENKKYQFLYIISSDGEISNFERKKIDFH</sequence>
<evidence type="ECO:0000313" key="2">
    <source>
        <dbReference type="EMBL" id="TDB69085.1"/>
    </source>
</evidence>
<gene>
    <name evidence="2" type="ORF">EZE20_01755</name>
</gene>
<keyword evidence="1" id="KW-1133">Transmembrane helix</keyword>
<protein>
    <submittedName>
        <fullName evidence="2">Uncharacterized protein</fullName>
    </submittedName>
</protein>
<dbReference type="EMBL" id="SMJU01000001">
    <property type="protein sequence ID" value="TDB69085.1"/>
    <property type="molecule type" value="Genomic_DNA"/>
</dbReference>
<feature type="transmembrane region" description="Helical" evidence="1">
    <location>
        <begin position="57"/>
        <end position="79"/>
    </location>
</feature>
<keyword evidence="1" id="KW-0812">Transmembrane</keyword>
<reference evidence="2 3" key="1">
    <citation type="submission" date="2019-02" db="EMBL/GenBank/DDBJ databases">
        <title>Arundinibacter roseus gen. nov., sp. nov., a new member of the family Cytophagaceae.</title>
        <authorList>
            <person name="Szuroczki S."/>
            <person name="Khayer B."/>
            <person name="Sproer C."/>
            <person name="Toumi M."/>
            <person name="Szabo A."/>
            <person name="Felfoldi T."/>
            <person name="Schumann P."/>
            <person name="Toth E."/>
        </authorList>
    </citation>
    <scope>NUCLEOTIDE SEQUENCE [LARGE SCALE GENOMIC DNA]</scope>
    <source>
        <strain evidence="2 3">DMA-k-7a</strain>
    </source>
</reference>
<keyword evidence="3" id="KW-1185">Reference proteome</keyword>
<dbReference type="Proteomes" id="UP000295706">
    <property type="component" value="Unassembled WGS sequence"/>
</dbReference>
<accession>A0A4V2XAV0</accession>
<keyword evidence="1" id="KW-0472">Membrane</keyword>
<dbReference type="OrthoDB" id="1496124at2"/>
<evidence type="ECO:0000256" key="1">
    <source>
        <dbReference type="SAM" id="Phobius"/>
    </source>
</evidence>
<comment type="caution">
    <text evidence="2">The sequence shown here is derived from an EMBL/GenBank/DDBJ whole genome shotgun (WGS) entry which is preliminary data.</text>
</comment>